<dbReference type="AlphaFoldDB" id="A0A0C4FDG0"/>
<dbReference type="Proteomes" id="UP000005240">
    <property type="component" value="Unassembled WGS sequence"/>
</dbReference>
<dbReference type="EMBL" id="ADAS02001495">
    <property type="protein sequence ID" value="OAV86195.1"/>
    <property type="molecule type" value="Genomic_DNA"/>
</dbReference>
<proteinExistence type="predicted"/>
<dbReference type="VEuPathDB" id="FungiDB:PTTG_11265"/>
<name>A0A0C4FDG0_PUCT1</name>
<keyword evidence="3" id="KW-1185">Reference proteome</keyword>
<dbReference type="EnsemblFungi" id="PTTG_11265-t43_1">
    <property type="protein sequence ID" value="PTTG_11265-t43_1-p1"/>
    <property type="gene ID" value="PTTG_11265"/>
</dbReference>
<reference evidence="2" key="4">
    <citation type="submission" date="2025-05" db="UniProtKB">
        <authorList>
            <consortium name="EnsemblFungi"/>
        </authorList>
    </citation>
    <scope>IDENTIFICATION</scope>
    <source>
        <strain evidence="2">isolate 1-1 / race 1 (BBBD)</strain>
    </source>
</reference>
<evidence type="ECO:0000313" key="2">
    <source>
        <dbReference type="EnsemblFungi" id="PTTG_11265-t43_1-p1"/>
    </source>
</evidence>
<reference evidence="1" key="1">
    <citation type="submission" date="2009-11" db="EMBL/GenBank/DDBJ databases">
        <authorList>
            <consortium name="The Broad Institute Genome Sequencing Platform"/>
            <person name="Ward D."/>
            <person name="Feldgarden M."/>
            <person name="Earl A."/>
            <person name="Young S.K."/>
            <person name="Zeng Q."/>
            <person name="Koehrsen M."/>
            <person name="Alvarado L."/>
            <person name="Berlin A."/>
            <person name="Bochicchio J."/>
            <person name="Borenstein D."/>
            <person name="Chapman S.B."/>
            <person name="Chen Z."/>
            <person name="Engels R."/>
            <person name="Freedman E."/>
            <person name="Gellesch M."/>
            <person name="Goldberg J."/>
            <person name="Griggs A."/>
            <person name="Gujja S."/>
            <person name="Heilman E."/>
            <person name="Heiman D."/>
            <person name="Hepburn T."/>
            <person name="Howarth C."/>
            <person name="Jen D."/>
            <person name="Larson L."/>
            <person name="Lewis B."/>
            <person name="Mehta T."/>
            <person name="Park D."/>
            <person name="Pearson M."/>
            <person name="Roberts A."/>
            <person name="Saif S."/>
            <person name="Shea T."/>
            <person name="Shenoy N."/>
            <person name="Sisk P."/>
            <person name="Stolte C."/>
            <person name="Sykes S."/>
            <person name="Thomson T."/>
            <person name="Walk T."/>
            <person name="White J."/>
            <person name="Yandava C."/>
            <person name="Izard J."/>
            <person name="Baranova O.V."/>
            <person name="Blanton J.M."/>
            <person name="Tanner A.C."/>
            <person name="Dewhirst F.E."/>
            <person name="Haas B."/>
            <person name="Nusbaum C."/>
            <person name="Birren B."/>
        </authorList>
    </citation>
    <scope>NUCLEOTIDE SEQUENCE [LARGE SCALE GENOMIC DNA]</scope>
    <source>
        <strain evidence="1">1-1 BBBD Race 1</strain>
    </source>
</reference>
<evidence type="ECO:0000313" key="3">
    <source>
        <dbReference type="Proteomes" id="UP000005240"/>
    </source>
</evidence>
<organism evidence="1">
    <name type="scientific">Puccinia triticina (isolate 1-1 / race 1 (BBBD))</name>
    <name type="common">Brown leaf rust fungus</name>
    <dbReference type="NCBI Taxonomy" id="630390"/>
    <lineage>
        <taxon>Eukaryota</taxon>
        <taxon>Fungi</taxon>
        <taxon>Dikarya</taxon>
        <taxon>Basidiomycota</taxon>
        <taxon>Pucciniomycotina</taxon>
        <taxon>Pucciniomycetes</taxon>
        <taxon>Pucciniales</taxon>
        <taxon>Pucciniaceae</taxon>
        <taxon>Puccinia</taxon>
    </lineage>
</organism>
<evidence type="ECO:0000313" key="1">
    <source>
        <dbReference type="EMBL" id="OAV86195.1"/>
    </source>
</evidence>
<sequence length="180" mass="20657">MTTLDPLEGHLPPQVIHQLISHRSTKRLFSPMFQSGSTSTLVNRRQRGPGAFSYQSNQTHQPPFMLMIGVFYRPLYFLFGQPQFGVPPGLQSQQHLNPTQFLQQYQIPYPPAQQQFLVPLQQQQQFHHPADSYRPTLLNLNANNPAIPDLNKTTNEGVGHLQGRLKFPTFPMGWLMWILV</sequence>
<accession>A0A0C4FDG0</accession>
<reference evidence="1" key="2">
    <citation type="submission" date="2016-05" db="EMBL/GenBank/DDBJ databases">
        <title>Comparative analysis highlights variable genome content of wheat rusts and divergence of the mating loci.</title>
        <authorList>
            <person name="Cuomo C.A."/>
            <person name="Bakkeren G."/>
            <person name="Szabo L."/>
            <person name="Khalil H."/>
            <person name="Joly D."/>
            <person name="Goldberg J."/>
            <person name="Young S."/>
            <person name="Zeng Q."/>
            <person name="Fellers J."/>
        </authorList>
    </citation>
    <scope>NUCLEOTIDE SEQUENCE [LARGE SCALE GENOMIC DNA]</scope>
    <source>
        <strain evidence="1">1-1 BBBD Race 1</strain>
    </source>
</reference>
<reference evidence="2 3" key="3">
    <citation type="journal article" date="2017" name="G3 (Bethesda)">
        <title>Comparative analysis highlights variable genome content of wheat rusts and divergence of the mating loci.</title>
        <authorList>
            <person name="Cuomo C.A."/>
            <person name="Bakkeren G."/>
            <person name="Khalil H.B."/>
            <person name="Panwar V."/>
            <person name="Joly D."/>
            <person name="Linning R."/>
            <person name="Sakthikumar S."/>
            <person name="Song X."/>
            <person name="Adiconis X."/>
            <person name="Fan L."/>
            <person name="Goldberg J.M."/>
            <person name="Levin J.Z."/>
            <person name="Young S."/>
            <person name="Zeng Q."/>
            <person name="Anikster Y."/>
            <person name="Bruce M."/>
            <person name="Wang M."/>
            <person name="Yin C."/>
            <person name="McCallum B."/>
            <person name="Szabo L.J."/>
            <person name="Hulbert S."/>
            <person name="Chen X."/>
            <person name="Fellers J.P."/>
        </authorList>
    </citation>
    <scope>NUCLEOTIDE SEQUENCE</scope>
    <source>
        <strain evidence="3">Isolate 1-1 / race 1 (BBBD)</strain>
        <strain evidence="2">isolate 1-1 / race 1 (BBBD)</strain>
    </source>
</reference>
<gene>
    <name evidence="1" type="ORF">PTTG_11265</name>
</gene>
<protein>
    <submittedName>
        <fullName evidence="1 2">Uncharacterized protein</fullName>
    </submittedName>
</protein>